<comment type="caution">
    <text evidence="1">The sequence shown here is derived from an EMBL/GenBank/DDBJ whole genome shotgun (WGS) entry which is preliminary data.</text>
</comment>
<protein>
    <recommendedName>
        <fullName evidence="3">Iron-containing redox enzyme family protein</fullName>
    </recommendedName>
</protein>
<proteinExistence type="predicted"/>
<keyword evidence="2" id="KW-1185">Reference proteome</keyword>
<evidence type="ECO:0000313" key="2">
    <source>
        <dbReference type="Proteomes" id="UP001465153"/>
    </source>
</evidence>
<dbReference type="SUPFAM" id="SSF48613">
    <property type="entry name" value="Heme oxygenase-like"/>
    <property type="match status" value="1"/>
</dbReference>
<dbReference type="InterPro" id="IPR016084">
    <property type="entry name" value="Haem_Oase-like_multi-hlx"/>
</dbReference>
<accession>A0ABQ0A679</accession>
<gene>
    <name evidence="1" type="ORF">NBRC116591_09690</name>
</gene>
<name>A0ABQ0A679_9GAMM</name>
<dbReference type="Proteomes" id="UP001465153">
    <property type="component" value="Unassembled WGS sequence"/>
</dbReference>
<evidence type="ECO:0008006" key="3">
    <source>
        <dbReference type="Google" id="ProtNLM"/>
    </source>
</evidence>
<reference evidence="1 2" key="1">
    <citation type="submission" date="2024-04" db="EMBL/GenBank/DDBJ databases">
        <title>Draft genome sequence of Sessilibacter corallicola NBRC 116591.</title>
        <authorList>
            <person name="Miyakawa T."/>
            <person name="Kusuya Y."/>
            <person name="Miura T."/>
        </authorList>
    </citation>
    <scope>NUCLEOTIDE SEQUENCE [LARGE SCALE GENOMIC DNA]</scope>
    <source>
        <strain evidence="1 2">KU-00831-HH</strain>
    </source>
</reference>
<dbReference type="Gene3D" id="1.20.910.10">
    <property type="entry name" value="Heme oxygenase-like"/>
    <property type="match status" value="1"/>
</dbReference>
<dbReference type="RefSeq" id="WP_353301880.1">
    <property type="nucleotide sequence ID" value="NZ_BAABWN010000003.1"/>
</dbReference>
<organism evidence="1 2">
    <name type="scientific">Sessilibacter corallicola</name>
    <dbReference type="NCBI Taxonomy" id="2904075"/>
    <lineage>
        <taxon>Bacteria</taxon>
        <taxon>Pseudomonadati</taxon>
        <taxon>Pseudomonadota</taxon>
        <taxon>Gammaproteobacteria</taxon>
        <taxon>Cellvibrionales</taxon>
        <taxon>Cellvibrionaceae</taxon>
        <taxon>Sessilibacter</taxon>
    </lineage>
</organism>
<sequence length="236" mass="26616">MAETAFIDELNVLVKNRWESIYKGAFFTYIGENKMDKDLYASFMYELYHYTRHNSINQAVAANATSPEERGLLKFAYKHALEELGHENMVLADLKRVGVDPDVVVESLPLPPTSALTAFIYQTALNQGAKARLGYSFWAEDCYGYIDGLLTKIRTDLQLVDKDMSFFVAHSTIDEKHSEEVEEAIAGFVHTKEEMQAVAQVADTTLYLTGKLLDESLNRYLSGWSPKYLSSVDKAA</sequence>
<dbReference type="Pfam" id="PF14518">
    <property type="entry name" value="Haem_oxygenas_2"/>
    <property type="match status" value="1"/>
</dbReference>
<evidence type="ECO:0000313" key="1">
    <source>
        <dbReference type="EMBL" id="GAA6167159.1"/>
    </source>
</evidence>
<dbReference type="EMBL" id="BAABWN010000003">
    <property type="protein sequence ID" value="GAA6167159.1"/>
    <property type="molecule type" value="Genomic_DNA"/>
</dbReference>